<dbReference type="GO" id="GO:0000139">
    <property type="term" value="C:Golgi membrane"/>
    <property type="evidence" value="ECO:0007669"/>
    <property type="project" value="UniProtKB-SubCell"/>
</dbReference>
<dbReference type="STRING" id="200361.A0A453DRZ5"/>
<keyword evidence="3" id="KW-0328">Glycosyltransferase</keyword>
<dbReference type="Proteomes" id="UP000015105">
    <property type="component" value="Chromosome 3D"/>
</dbReference>
<comment type="subcellular location">
    <subcellularLocation>
        <location evidence="1">Golgi apparatus membrane</location>
        <topology evidence="1">Single-pass type II membrane protein</topology>
    </subcellularLocation>
</comment>
<evidence type="ECO:0000256" key="6">
    <source>
        <dbReference type="SAM" id="Phobius"/>
    </source>
</evidence>
<keyword evidence="6" id="KW-0472">Membrane</keyword>
<evidence type="ECO:0000313" key="8">
    <source>
        <dbReference type="EnsemblPlants" id="AET3Gv20052800.1"/>
    </source>
</evidence>
<feature type="domain" description="Exostosin GT47" evidence="7">
    <location>
        <begin position="94"/>
        <end position="432"/>
    </location>
</feature>
<evidence type="ECO:0000256" key="4">
    <source>
        <dbReference type="ARBA" id="ARBA00022968"/>
    </source>
</evidence>
<dbReference type="PANTHER" id="PTHR11062:SF255">
    <property type="entry name" value="XYLOGLUCAN GALACTOSYLTRANSFERASE GT17-RELATED"/>
    <property type="match status" value="1"/>
</dbReference>
<dbReference type="InterPro" id="IPR040911">
    <property type="entry name" value="Exostosin_GT47"/>
</dbReference>
<dbReference type="AlphaFoldDB" id="A0A453DRZ5"/>
<proteinExistence type="inferred from homology"/>
<dbReference type="Gramene" id="AET3Gv20052800.1">
    <property type="protein sequence ID" value="AET3Gv20052800.1"/>
    <property type="gene ID" value="AET3Gv20052800"/>
</dbReference>
<keyword evidence="4" id="KW-0735">Signal-anchor</keyword>
<sequence>MKPLSRNIQRELDAKAVADGEEDGKQHTERGVRRPSRLFYVGLLYTVLWALVFFHHFSTSVQSGNNAAAASPTVLQLKPSAFFSASRIFRRDPCAGRYVYMYDLPPRFNADLVRDCRRISGSPDVCKDVANDGFGPPIMGGGEGGSLPERGAYDTDQYMLGIIFHARMRHHECLASEPAAAAAVYVPFYTGLDAAMHLDNADLAVRDALSRDLVDWLAQRPEWHTMGGRDHFLVSGRGTWDFLRRPDADGWGNALMTYPAIRNATFLTTEASPWHGHDFAVPFPSHFHPSSDADVAGWQVRMRRAQRGLLWCFAGGPRGGDTGTVRAQIIEQCGRSSRCSLLGKSAVTKPGHYAPGHAMRLLESAQFCMQPRGDGYTRKSTFDSMLAGCIPVFFHPVSAYLQYTWHLPRDYRSYSVFIPAGDVGRNGSIEEVLSKIPSEKVAQMREQVIRLIPTVMYRDPAAKGVTFKDAVDVALERVIHRVAQRRRSAAEGREHVDSVDGGDSWKYDLLEDGQEKIGPHEFDQYL</sequence>
<feature type="transmembrane region" description="Helical" evidence="6">
    <location>
        <begin position="38"/>
        <end position="57"/>
    </location>
</feature>
<keyword evidence="6" id="KW-1133">Transmembrane helix</keyword>
<evidence type="ECO:0000256" key="3">
    <source>
        <dbReference type="ARBA" id="ARBA00022676"/>
    </source>
</evidence>
<evidence type="ECO:0000256" key="5">
    <source>
        <dbReference type="ARBA" id="ARBA00023034"/>
    </source>
</evidence>
<evidence type="ECO:0000256" key="2">
    <source>
        <dbReference type="ARBA" id="ARBA00010271"/>
    </source>
</evidence>
<reference evidence="9" key="1">
    <citation type="journal article" date="2014" name="Science">
        <title>Ancient hybridizations among the ancestral genomes of bread wheat.</title>
        <authorList>
            <consortium name="International Wheat Genome Sequencing Consortium,"/>
            <person name="Marcussen T."/>
            <person name="Sandve S.R."/>
            <person name="Heier L."/>
            <person name="Spannagl M."/>
            <person name="Pfeifer M."/>
            <person name="Jakobsen K.S."/>
            <person name="Wulff B.B."/>
            <person name="Steuernagel B."/>
            <person name="Mayer K.F."/>
            <person name="Olsen O.A."/>
        </authorList>
    </citation>
    <scope>NUCLEOTIDE SEQUENCE [LARGE SCALE GENOMIC DNA]</scope>
    <source>
        <strain evidence="9">cv. AL8/78</strain>
    </source>
</reference>
<keyword evidence="9" id="KW-1185">Reference proteome</keyword>
<comment type="similarity">
    <text evidence="2">Belongs to the glycosyltransferase 47 family.</text>
</comment>
<reference evidence="8" key="5">
    <citation type="journal article" date="2021" name="G3 (Bethesda)">
        <title>Aegilops tauschii genome assembly Aet v5.0 features greater sequence contiguity and improved annotation.</title>
        <authorList>
            <person name="Wang L."/>
            <person name="Zhu T."/>
            <person name="Rodriguez J.C."/>
            <person name="Deal K.R."/>
            <person name="Dubcovsky J."/>
            <person name="McGuire P.E."/>
            <person name="Lux T."/>
            <person name="Spannagl M."/>
            <person name="Mayer K.F.X."/>
            <person name="Baldrich P."/>
            <person name="Meyers B.C."/>
            <person name="Huo N."/>
            <person name="Gu Y.Q."/>
            <person name="Zhou H."/>
            <person name="Devos K.M."/>
            <person name="Bennetzen J.L."/>
            <person name="Unver T."/>
            <person name="Budak H."/>
            <person name="Gulick P.J."/>
            <person name="Galiba G."/>
            <person name="Kalapos B."/>
            <person name="Nelson D.R."/>
            <person name="Li P."/>
            <person name="You F.M."/>
            <person name="Luo M.C."/>
            <person name="Dvorak J."/>
        </authorList>
    </citation>
    <scope>NUCLEOTIDE SEQUENCE [LARGE SCALE GENOMIC DNA]</scope>
    <source>
        <strain evidence="8">cv. AL8/78</strain>
    </source>
</reference>
<keyword evidence="6" id="KW-0812">Transmembrane</keyword>
<dbReference type="Pfam" id="PF03016">
    <property type="entry name" value="Exostosin_GT47"/>
    <property type="match status" value="1"/>
</dbReference>
<evidence type="ECO:0000259" key="7">
    <source>
        <dbReference type="Pfam" id="PF03016"/>
    </source>
</evidence>
<organism evidence="8 9">
    <name type="scientific">Aegilops tauschii subsp. strangulata</name>
    <name type="common">Goatgrass</name>
    <dbReference type="NCBI Taxonomy" id="200361"/>
    <lineage>
        <taxon>Eukaryota</taxon>
        <taxon>Viridiplantae</taxon>
        <taxon>Streptophyta</taxon>
        <taxon>Embryophyta</taxon>
        <taxon>Tracheophyta</taxon>
        <taxon>Spermatophyta</taxon>
        <taxon>Magnoliopsida</taxon>
        <taxon>Liliopsida</taxon>
        <taxon>Poales</taxon>
        <taxon>Poaceae</taxon>
        <taxon>BOP clade</taxon>
        <taxon>Pooideae</taxon>
        <taxon>Triticodae</taxon>
        <taxon>Triticeae</taxon>
        <taxon>Triticinae</taxon>
        <taxon>Aegilops</taxon>
    </lineage>
</organism>
<reference evidence="8" key="3">
    <citation type="journal article" date="2017" name="Nature">
        <title>Genome sequence of the progenitor of the wheat D genome Aegilops tauschii.</title>
        <authorList>
            <person name="Luo M.C."/>
            <person name="Gu Y.Q."/>
            <person name="Puiu D."/>
            <person name="Wang H."/>
            <person name="Twardziok S.O."/>
            <person name="Deal K.R."/>
            <person name="Huo N."/>
            <person name="Zhu T."/>
            <person name="Wang L."/>
            <person name="Wang Y."/>
            <person name="McGuire P.E."/>
            <person name="Liu S."/>
            <person name="Long H."/>
            <person name="Ramasamy R.K."/>
            <person name="Rodriguez J.C."/>
            <person name="Van S.L."/>
            <person name="Yuan L."/>
            <person name="Wang Z."/>
            <person name="Xia Z."/>
            <person name="Xiao L."/>
            <person name="Anderson O.D."/>
            <person name="Ouyang S."/>
            <person name="Liang Y."/>
            <person name="Zimin A.V."/>
            <person name="Pertea G."/>
            <person name="Qi P."/>
            <person name="Bennetzen J.L."/>
            <person name="Dai X."/>
            <person name="Dawson M.W."/>
            <person name="Muller H.G."/>
            <person name="Kugler K."/>
            <person name="Rivarola-Duarte L."/>
            <person name="Spannagl M."/>
            <person name="Mayer K.F.X."/>
            <person name="Lu F.H."/>
            <person name="Bevan M.W."/>
            <person name="Leroy P."/>
            <person name="Li P."/>
            <person name="You F.M."/>
            <person name="Sun Q."/>
            <person name="Liu Z."/>
            <person name="Lyons E."/>
            <person name="Wicker T."/>
            <person name="Salzberg S.L."/>
            <person name="Devos K.M."/>
            <person name="Dvorak J."/>
        </authorList>
    </citation>
    <scope>NUCLEOTIDE SEQUENCE [LARGE SCALE GENOMIC DNA]</scope>
    <source>
        <strain evidence="8">cv. AL8/78</strain>
    </source>
</reference>
<keyword evidence="3" id="KW-0808">Transferase</keyword>
<dbReference type="EnsemblPlants" id="AET3Gv20052800.1">
    <property type="protein sequence ID" value="AET3Gv20052800.1"/>
    <property type="gene ID" value="AET3Gv20052800"/>
</dbReference>
<accession>A0A453DRZ5</accession>
<dbReference type="GO" id="GO:0016757">
    <property type="term" value="F:glycosyltransferase activity"/>
    <property type="evidence" value="ECO:0007669"/>
    <property type="project" value="UniProtKB-KW"/>
</dbReference>
<name>A0A453DRZ5_AEGTS</name>
<evidence type="ECO:0000256" key="1">
    <source>
        <dbReference type="ARBA" id="ARBA00004323"/>
    </source>
</evidence>
<dbReference type="InterPro" id="IPR004263">
    <property type="entry name" value="Exostosin"/>
</dbReference>
<protein>
    <recommendedName>
        <fullName evidence="7">Exostosin GT47 domain-containing protein</fullName>
    </recommendedName>
</protein>
<reference evidence="9" key="2">
    <citation type="journal article" date="2017" name="Nat. Plants">
        <title>The Aegilops tauschii genome reveals multiple impacts of transposons.</title>
        <authorList>
            <person name="Zhao G."/>
            <person name="Zou C."/>
            <person name="Li K."/>
            <person name="Wang K."/>
            <person name="Li T."/>
            <person name="Gao L."/>
            <person name="Zhang X."/>
            <person name="Wang H."/>
            <person name="Yang Z."/>
            <person name="Liu X."/>
            <person name="Jiang W."/>
            <person name="Mao L."/>
            <person name="Kong X."/>
            <person name="Jiao Y."/>
            <person name="Jia J."/>
        </authorList>
    </citation>
    <scope>NUCLEOTIDE SEQUENCE [LARGE SCALE GENOMIC DNA]</scope>
    <source>
        <strain evidence="9">cv. AL8/78</strain>
    </source>
</reference>
<dbReference type="PANTHER" id="PTHR11062">
    <property type="entry name" value="EXOSTOSIN HEPARAN SULFATE GLYCOSYLTRANSFERASE -RELATED"/>
    <property type="match status" value="1"/>
</dbReference>
<keyword evidence="5" id="KW-0333">Golgi apparatus</keyword>
<evidence type="ECO:0000313" key="9">
    <source>
        <dbReference type="Proteomes" id="UP000015105"/>
    </source>
</evidence>
<reference evidence="8" key="4">
    <citation type="submission" date="2019-03" db="UniProtKB">
        <authorList>
            <consortium name="EnsemblPlants"/>
        </authorList>
    </citation>
    <scope>IDENTIFICATION</scope>
</reference>